<dbReference type="SMART" id="SM00448">
    <property type="entry name" value="REC"/>
    <property type="match status" value="1"/>
</dbReference>
<name>A0ABS3Q4Q0_9GAMM</name>
<dbReference type="SMART" id="SM00862">
    <property type="entry name" value="Trans_reg_C"/>
    <property type="match status" value="1"/>
</dbReference>
<keyword evidence="2" id="KW-0597">Phosphoprotein</keyword>
<dbReference type="InterPro" id="IPR011006">
    <property type="entry name" value="CheY-like_superfamily"/>
</dbReference>
<dbReference type="Pfam" id="PF00486">
    <property type="entry name" value="Trans_reg_C"/>
    <property type="match status" value="1"/>
</dbReference>
<evidence type="ECO:0000313" key="6">
    <source>
        <dbReference type="EMBL" id="MBO1927314.1"/>
    </source>
</evidence>
<dbReference type="EMBL" id="JAGETV010000009">
    <property type="protein sequence ID" value="MBO1927314.1"/>
    <property type="molecule type" value="Genomic_DNA"/>
</dbReference>
<dbReference type="RefSeq" id="WP_208149158.1">
    <property type="nucleotide sequence ID" value="NZ_JAGETV010000009.1"/>
</dbReference>
<protein>
    <submittedName>
        <fullName evidence="6">Response regulator transcription factor</fullName>
    </submittedName>
</protein>
<organism evidence="6 7">
    <name type="scientific">Thiomicrorhabdus marina</name>
    <dbReference type="NCBI Taxonomy" id="2818442"/>
    <lineage>
        <taxon>Bacteria</taxon>
        <taxon>Pseudomonadati</taxon>
        <taxon>Pseudomonadota</taxon>
        <taxon>Gammaproteobacteria</taxon>
        <taxon>Thiotrichales</taxon>
        <taxon>Piscirickettsiaceae</taxon>
        <taxon>Thiomicrorhabdus</taxon>
    </lineage>
</organism>
<reference evidence="6 7" key="1">
    <citation type="submission" date="2021-03" db="EMBL/GenBank/DDBJ databases">
        <title>Thiomicrorhabdus sp.nov.,novel sulfur-oxidizing bacteria isolated from coastal sediment.</title>
        <authorList>
            <person name="Liu X."/>
        </authorList>
    </citation>
    <scope>NUCLEOTIDE SEQUENCE [LARGE SCALE GENOMIC DNA]</scope>
    <source>
        <strain evidence="6 7">6S2-11</strain>
    </source>
</reference>
<proteinExistence type="predicted"/>
<dbReference type="Gene3D" id="3.40.50.2300">
    <property type="match status" value="1"/>
</dbReference>
<feature type="domain" description="OmpR/PhoB-type" evidence="5">
    <location>
        <begin position="128"/>
        <end position="222"/>
    </location>
</feature>
<dbReference type="PANTHER" id="PTHR48111:SF37">
    <property type="entry name" value="RESPONSE REGULATOR PROTEIN CARR"/>
    <property type="match status" value="1"/>
</dbReference>
<evidence type="ECO:0000256" key="3">
    <source>
        <dbReference type="PROSITE-ProRule" id="PRU01091"/>
    </source>
</evidence>
<accession>A0ABS3Q4Q0</accession>
<dbReference type="InterPro" id="IPR036388">
    <property type="entry name" value="WH-like_DNA-bd_sf"/>
</dbReference>
<dbReference type="InterPro" id="IPR001867">
    <property type="entry name" value="OmpR/PhoB-type_DNA-bd"/>
</dbReference>
<sequence length="226" mass="25793">MKLLLVEDETLLLEKMQQRLSEKGALVDIADSGTDGLFNLQEFGYDAVILDLGLPDISGLQVLQQLRAEEGVNQRVPVLILSARDSWQEKVAGLKSGADDYLGKPFEFEELWARLEVLARRNLDTASRDNIQFGDLSLDLNDKTLHVGAEHFNLTLTEFRLLQFFFANPNRVFSKDQLSERISDQHQDRESNVIEVYIRKLRKMIGKEPIQTLRGMGYKFVPPKSN</sequence>
<dbReference type="SUPFAM" id="SSF52172">
    <property type="entry name" value="CheY-like"/>
    <property type="match status" value="1"/>
</dbReference>
<evidence type="ECO:0000259" key="5">
    <source>
        <dbReference type="PROSITE" id="PS51755"/>
    </source>
</evidence>
<dbReference type="Gene3D" id="6.10.250.690">
    <property type="match status" value="1"/>
</dbReference>
<dbReference type="CDD" id="cd00383">
    <property type="entry name" value="trans_reg_C"/>
    <property type="match status" value="1"/>
</dbReference>
<dbReference type="InterPro" id="IPR039420">
    <property type="entry name" value="WalR-like"/>
</dbReference>
<dbReference type="Pfam" id="PF00072">
    <property type="entry name" value="Response_reg"/>
    <property type="match status" value="1"/>
</dbReference>
<comment type="caution">
    <text evidence="6">The sequence shown here is derived from an EMBL/GenBank/DDBJ whole genome shotgun (WGS) entry which is preliminary data.</text>
</comment>
<dbReference type="PROSITE" id="PS50110">
    <property type="entry name" value="RESPONSE_REGULATORY"/>
    <property type="match status" value="1"/>
</dbReference>
<evidence type="ECO:0000259" key="4">
    <source>
        <dbReference type="PROSITE" id="PS50110"/>
    </source>
</evidence>
<evidence type="ECO:0000256" key="1">
    <source>
        <dbReference type="ARBA" id="ARBA00023125"/>
    </source>
</evidence>
<dbReference type="InterPro" id="IPR001789">
    <property type="entry name" value="Sig_transdc_resp-reg_receiver"/>
</dbReference>
<keyword evidence="7" id="KW-1185">Reference proteome</keyword>
<feature type="domain" description="Response regulatory" evidence="4">
    <location>
        <begin position="2"/>
        <end position="119"/>
    </location>
</feature>
<gene>
    <name evidence="6" type="ORF">J3998_06955</name>
</gene>
<evidence type="ECO:0000313" key="7">
    <source>
        <dbReference type="Proteomes" id="UP000664835"/>
    </source>
</evidence>
<dbReference type="PANTHER" id="PTHR48111">
    <property type="entry name" value="REGULATOR OF RPOS"/>
    <property type="match status" value="1"/>
</dbReference>
<feature type="modified residue" description="4-aspartylphosphate" evidence="2">
    <location>
        <position position="51"/>
    </location>
</feature>
<evidence type="ECO:0000256" key="2">
    <source>
        <dbReference type="PROSITE-ProRule" id="PRU00169"/>
    </source>
</evidence>
<dbReference type="Proteomes" id="UP000664835">
    <property type="component" value="Unassembled WGS sequence"/>
</dbReference>
<dbReference type="Gene3D" id="1.10.10.10">
    <property type="entry name" value="Winged helix-like DNA-binding domain superfamily/Winged helix DNA-binding domain"/>
    <property type="match status" value="1"/>
</dbReference>
<feature type="DNA-binding region" description="OmpR/PhoB-type" evidence="3">
    <location>
        <begin position="128"/>
        <end position="222"/>
    </location>
</feature>
<dbReference type="PROSITE" id="PS51755">
    <property type="entry name" value="OMPR_PHOB"/>
    <property type="match status" value="1"/>
</dbReference>
<keyword evidence="1 3" id="KW-0238">DNA-binding</keyword>